<dbReference type="Gene3D" id="3.40.50.1240">
    <property type="entry name" value="Phosphoglycerate mutase-like"/>
    <property type="match status" value="1"/>
</dbReference>
<dbReference type="SUPFAM" id="SSF53254">
    <property type="entry name" value="Phosphoglycerate mutase-like"/>
    <property type="match status" value="1"/>
</dbReference>
<dbReference type="AlphaFoldDB" id="A0A0G4HSE1"/>
<feature type="signal peptide" evidence="2">
    <location>
        <begin position="1"/>
        <end position="26"/>
    </location>
</feature>
<dbReference type="EMBL" id="CDMZ01003682">
    <property type="protein sequence ID" value="CEM47242.1"/>
    <property type="molecule type" value="Genomic_DNA"/>
</dbReference>
<evidence type="ECO:0000256" key="1">
    <source>
        <dbReference type="SAM" id="MobiDB-lite"/>
    </source>
</evidence>
<organism evidence="3">
    <name type="scientific">Chromera velia CCMP2878</name>
    <dbReference type="NCBI Taxonomy" id="1169474"/>
    <lineage>
        <taxon>Eukaryota</taxon>
        <taxon>Sar</taxon>
        <taxon>Alveolata</taxon>
        <taxon>Colpodellida</taxon>
        <taxon>Chromeraceae</taxon>
        <taxon>Chromera</taxon>
    </lineage>
</organism>
<feature type="compositionally biased region" description="Low complexity" evidence="1">
    <location>
        <begin position="458"/>
        <end position="494"/>
    </location>
</feature>
<evidence type="ECO:0008006" key="4">
    <source>
        <dbReference type="Google" id="ProtNLM"/>
    </source>
</evidence>
<feature type="compositionally biased region" description="Gly residues" evidence="1">
    <location>
        <begin position="420"/>
        <end position="430"/>
    </location>
</feature>
<dbReference type="InterPro" id="IPR029033">
    <property type="entry name" value="His_PPase_superfam"/>
</dbReference>
<evidence type="ECO:0000256" key="2">
    <source>
        <dbReference type="SAM" id="SignalP"/>
    </source>
</evidence>
<proteinExistence type="predicted"/>
<evidence type="ECO:0000313" key="3">
    <source>
        <dbReference type="EMBL" id="CEM47242.1"/>
    </source>
</evidence>
<feature type="region of interest" description="Disordered" evidence="1">
    <location>
        <begin position="451"/>
        <end position="494"/>
    </location>
</feature>
<accession>A0A0G4HSE1</accession>
<feature type="compositionally biased region" description="Low complexity" evidence="1">
    <location>
        <begin position="405"/>
        <end position="419"/>
    </location>
</feature>
<name>A0A0G4HSE1_9ALVE</name>
<protein>
    <recommendedName>
        <fullName evidence="4">Sulfotransferase domain-containing protein</fullName>
    </recommendedName>
</protein>
<feature type="region of interest" description="Disordered" evidence="1">
    <location>
        <begin position="405"/>
        <end position="432"/>
    </location>
</feature>
<gene>
    <name evidence="3" type="ORF">Cvel_8251</name>
</gene>
<sequence>MCCEKMRPLWLFSFLLSFAAYLPVCGEPFPCLNPSIQSGRLRSVDMKGDGWSIAVSSIFQRHLDRWIYGHGLIENRCWPSHPELSSADPEMARFCDFDFDTVWSEWDVSRNPDPYANPPSAGKCGDHFGTSPAHRHGYLFGQVFRKEYGEIISENCTGNGEGGGEVSLESDGAQKNEQTLMHEFRGLCGGRLPELGEFPREKVIVSDWSPSAPLTPFFLKRDLCRNGTRDEMGKEEGDAKRKSELWGEAAELSKRIAEITGHSPVPPEDKSGEYLDNVFDCTVVHQCHGLSDVPPPFLTDEGATLWEGADTAETSWRLFSFDFWREREGGRRLVEYGSQAYGYFFYVLLDRFVAALQGESSERLFIQVMSDSDMTALLGLLDRQRGARRPPWGSALVWELWERPSASSSSSPSSSSTETGEGGKGEGGGRNIPMERAVTLSFNGESINPCPPLHFPSKSDSPSRSVSSSHSQTDSHSGGEGSSEQPSSSSSSSASSLVCSLEDFARWVSHMIPPREWCPEFYENYRRVSRASSGDPTAGVLEGFCSSNAGHLEVPDLSEMADKPYFK</sequence>
<reference evidence="3" key="1">
    <citation type="submission" date="2014-11" db="EMBL/GenBank/DDBJ databases">
        <authorList>
            <person name="Otto D Thomas"/>
            <person name="Naeem Raeece"/>
        </authorList>
    </citation>
    <scope>NUCLEOTIDE SEQUENCE</scope>
</reference>
<dbReference type="VEuPathDB" id="CryptoDB:Cvel_8251"/>
<keyword evidence="2" id="KW-0732">Signal</keyword>
<feature type="chain" id="PRO_5005191792" description="Sulfotransferase domain-containing protein" evidence="2">
    <location>
        <begin position="27"/>
        <end position="567"/>
    </location>
</feature>